<keyword evidence="3" id="KW-0964">Secreted</keyword>
<dbReference type="GO" id="GO:0005178">
    <property type="term" value="F:integrin binding"/>
    <property type="evidence" value="ECO:0007669"/>
    <property type="project" value="TreeGrafter"/>
</dbReference>
<dbReference type="Pfam" id="PF00007">
    <property type="entry name" value="Cys_knot"/>
    <property type="match status" value="1"/>
</dbReference>
<dbReference type="InterPro" id="IPR001007">
    <property type="entry name" value="VWF_dom"/>
</dbReference>
<dbReference type="PROSITE" id="PS51323">
    <property type="entry name" value="IGFBP_N_2"/>
    <property type="match status" value="1"/>
</dbReference>
<dbReference type="InterPro" id="IPR043973">
    <property type="entry name" value="TSP1_CCN"/>
</dbReference>
<dbReference type="AlphaFoldDB" id="A0A3B3SI07"/>
<dbReference type="KEGG" id="pki:111843626"/>
<evidence type="ECO:0000259" key="10">
    <source>
        <dbReference type="PROSITE" id="PS51323"/>
    </source>
</evidence>
<sequence length="338" mass="36879">MTRFTCFLLICTIAQACSQLCGGPCHCPKPPPRCPPGVPLVLDGCHCCQMCARQLGETCDKKHACDSQQGLACDYSASYPGGTGECVGQEELGCEFNGVSYQEGQRFQPSCAVQCHCLGGGVTCLRLCSEELRPPGPDCPHPQLIQLPGRCCKEWLCESMENTVFQDALAAYSPDIAQLDLSTLNKNMGSNCVEQSTEWSACSRTCGPGVSTRVSNMNRACHLETQSRFCMVRPCQNPPYRTTAGTWWCKPSYVAPLPARLEQQGCLSVGAFRLTYCSLCPDGRCCTPHRTRTVPAAFRCPAGRLLHLPVMMIESCVCHYQCPHSQRAHATAPEHLTP</sequence>
<dbReference type="RefSeq" id="XP_072571017.1">
    <property type="nucleotide sequence ID" value="XM_072714916.1"/>
</dbReference>
<dbReference type="Proteomes" id="UP000261540">
    <property type="component" value="Unplaced"/>
</dbReference>
<dbReference type="SUPFAM" id="SSF57184">
    <property type="entry name" value="Growth factor receptor domain"/>
    <property type="match status" value="1"/>
</dbReference>
<dbReference type="PANTHER" id="PTHR11348">
    <property type="entry name" value="CONNECTIVE TISSUE GROWTH FACTOR-RELATED"/>
    <property type="match status" value="1"/>
</dbReference>
<organism evidence="11 12">
    <name type="scientific">Paramormyrops kingsleyae</name>
    <dbReference type="NCBI Taxonomy" id="1676925"/>
    <lineage>
        <taxon>Eukaryota</taxon>
        <taxon>Metazoa</taxon>
        <taxon>Chordata</taxon>
        <taxon>Craniata</taxon>
        <taxon>Vertebrata</taxon>
        <taxon>Euteleostomi</taxon>
        <taxon>Actinopterygii</taxon>
        <taxon>Neopterygii</taxon>
        <taxon>Teleostei</taxon>
        <taxon>Osteoglossocephala</taxon>
        <taxon>Osteoglossomorpha</taxon>
        <taxon>Osteoglossiformes</taxon>
        <taxon>Mormyridae</taxon>
        <taxon>Paramormyrops</taxon>
    </lineage>
</organism>
<dbReference type="GeneTree" id="ENSGT00940000160207"/>
<dbReference type="PROSITE" id="PS01225">
    <property type="entry name" value="CTCK_2"/>
    <property type="match status" value="1"/>
</dbReference>
<evidence type="ECO:0000256" key="5">
    <source>
        <dbReference type="ARBA" id="ARBA00023157"/>
    </source>
</evidence>
<feature type="chain" id="PRO_5017381370" evidence="7">
    <location>
        <begin position="19"/>
        <end position="338"/>
    </location>
</feature>
<dbReference type="PROSITE" id="PS50184">
    <property type="entry name" value="VWFC_2"/>
    <property type="match status" value="1"/>
</dbReference>
<reference evidence="11" key="1">
    <citation type="submission" date="2025-08" db="UniProtKB">
        <authorList>
            <consortium name="Ensembl"/>
        </authorList>
    </citation>
    <scope>IDENTIFICATION</scope>
</reference>
<dbReference type="Gene3D" id="2.20.100.10">
    <property type="entry name" value="Thrombospondin type-1 (TSP1) repeat"/>
    <property type="match status" value="1"/>
</dbReference>
<dbReference type="PROSITE" id="PS01185">
    <property type="entry name" value="CTCK_1"/>
    <property type="match status" value="1"/>
</dbReference>
<dbReference type="SMART" id="SM00121">
    <property type="entry name" value="IB"/>
    <property type="match status" value="1"/>
</dbReference>
<keyword evidence="4 7" id="KW-0732">Signal</keyword>
<name>A0A3B3SI07_9TELE</name>
<evidence type="ECO:0000256" key="6">
    <source>
        <dbReference type="PROSITE-ProRule" id="PRU00039"/>
    </source>
</evidence>
<dbReference type="GO" id="GO:0007155">
    <property type="term" value="P:cell adhesion"/>
    <property type="evidence" value="ECO:0007669"/>
    <property type="project" value="TreeGrafter"/>
</dbReference>
<dbReference type="InterPro" id="IPR000884">
    <property type="entry name" value="TSP1_rpt"/>
</dbReference>
<dbReference type="InterPro" id="IPR036383">
    <property type="entry name" value="TSP1_rpt_sf"/>
</dbReference>
<dbReference type="PANTHER" id="PTHR11348:SF22">
    <property type="entry name" value="CCN FAMILY MEMBER 5"/>
    <property type="match status" value="1"/>
</dbReference>
<dbReference type="SMART" id="SM00041">
    <property type="entry name" value="CT"/>
    <property type="match status" value="1"/>
</dbReference>
<dbReference type="Pfam" id="PF00219">
    <property type="entry name" value="IGFBP"/>
    <property type="match status" value="1"/>
</dbReference>
<dbReference type="GO" id="GO:0007165">
    <property type="term" value="P:signal transduction"/>
    <property type="evidence" value="ECO:0007669"/>
    <property type="project" value="InterPro"/>
</dbReference>
<comment type="subcellular location">
    <subcellularLocation>
        <location evidence="1">Secreted</location>
    </subcellularLocation>
</comment>
<evidence type="ECO:0000259" key="8">
    <source>
        <dbReference type="PROSITE" id="PS01225"/>
    </source>
</evidence>
<dbReference type="InterPro" id="IPR006208">
    <property type="entry name" value="Glyco_hormone_CN"/>
</dbReference>
<evidence type="ECO:0000313" key="11">
    <source>
        <dbReference type="Ensembl" id="ENSPKIP00000029925.1"/>
    </source>
</evidence>
<proteinExistence type="inferred from homology"/>
<feature type="domain" description="CTCK" evidence="8">
    <location>
        <begin position="249"/>
        <end position="323"/>
    </location>
</feature>
<evidence type="ECO:0000256" key="4">
    <source>
        <dbReference type="ARBA" id="ARBA00022729"/>
    </source>
</evidence>
<dbReference type="Pfam" id="PF00093">
    <property type="entry name" value="VWC"/>
    <property type="match status" value="1"/>
</dbReference>
<dbReference type="GO" id="GO:0045597">
    <property type="term" value="P:positive regulation of cell differentiation"/>
    <property type="evidence" value="ECO:0007669"/>
    <property type="project" value="TreeGrafter"/>
</dbReference>
<dbReference type="InterPro" id="IPR050941">
    <property type="entry name" value="CCN"/>
</dbReference>
<dbReference type="Ensembl" id="ENSPKIT00000010726.1">
    <property type="protein sequence ID" value="ENSPKIP00000029925.1"/>
    <property type="gene ID" value="ENSPKIG00000010981.1"/>
</dbReference>
<keyword evidence="5" id="KW-1015">Disulfide bond</keyword>
<feature type="signal peptide" evidence="7">
    <location>
        <begin position="1"/>
        <end position="18"/>
    </location>
</feature>
<dbReference type="InterPro" id="IPR006207">
    <property type="entry name" value="Cys_knot_C"/>
</dbReference>
<dbReference type="GeneID" id="111843626"/>
<keyword evidence="12" id="KW-1185">Reference proteome</keyword>
<dbReference type="SUPFAM" id="SSF82895">
    <property type="entry name" value="TSP-1 type 1 repeat"/>
    <property type="match status" value="1"/>
</dbReference>
<protein>
    <submittedName>
        <fullName evidence="11">WNT1-inducible-signaling pathway protein 2-like</fullName>
    </submittedName>
</protein>
<dbReference type="SMART" id="SM00214">
    <property type="entry name" value="VWC"/>
    <property type="match status" value="1"/>
</dbReference>
<dbReference type="GO" id="GO:0008201">
    <property type="term" value="F:heparin binding"/>
    <property type="evidence" value="ECO:0007669"/>
    <property type="project" value="TreeGrafter"/>
</dbReference>
<comment type="caution">
    <text evidence="6">Lacks conserved residue(s) required for the propagation of feature annotation.</text>
</comment>
<evidence type="ECO:0000256" key="2">
    <source>
        <dbReference type="ARBA" id="ARBA00008125"/>
    </source>
</evidence>
<dbReference type="Pfam" id="PF19035">
    <property type="entry name" value="TSP1_CCN"/>
    <property type="match status" value="1"/>
</dbReference>
<feature type="domain" description="IGFBP N-terminal" evidence="10">
    <location>
        <begin position="13"/>
        <end position="87"/>
    </location>
</feature>
<feature type="domain" description="VWFC" evidence="9">
    <location>
        <begin position="94"/>
        <end position="158"/>
    </location>
</feature>
<evidence type="ECO:0000313" key="12">
    <source>
        <dbReference type="Proteomes" id="UP000261540"/>
    </source>
</evidence>
<dbReference type="PROSITE" id="PS01208">
    <property type="entry name" value="VWFC_1"/>
    <property type="match status" value="1"/>
</dbReference>
<dbReference type="GO" id="GO:0005615">
    <property type="term" value="C:extracellular space"/>
    <property type="evidence" value="ECO:0007669"/>
    <property type="project" value="TreeGrafter"/>
</dbReference>
<dbReference type="InterPro" id="IPR009030">
    <property type="entry name" value="Growth_fac_rcpt_cys_sf"/>
</dbReference>
<dbReference type="PROSITE" id="PS51257">
    <property type="entry name" value="PROKAR_LIPOPROTEIN"/>
    <property type="match status" value="1"/>
</dbReference>
<dbReference type="SMART" id="SM00209">
    <property type="entry name" value="TSP1"/>
    <property type="match status" value="1"/>
</dbReference>
<dbReference type="PROSITE" id="PS50092">
    <property type="entry name" value="TSP1"/>
    <property type="match status" value="1"/>
</dbReference>
<dbReference type="GO" id="GO:0031012">
    <property type="term" value="C:extracellular matrix"/>
    <property type="evidence" value="ECO:0007669"/>
    <property type="project" value="TreeGrafter"/>
</dbReference>
<dbReference type="OrthoDB" id="365605at2759"/>
<dbReference type="SUPFAM" id="SSF57603">
    <property type="entry name" value="FnI-like domain"/>
    <property type="match status" value="1"/>
</dbReference>
<dbReference type="Gene3D" id="2.10.70.10">
    <property type="entry name" value="Complement Module, domain 1"/>
    <property type="match status" value="1"/>
</dbReference>
<evidence type="ECO:0000256" key="1">
    <source>
        <dbReference type="ARBA" id="ARBA00004613"/>
    </source>
</evidence>
<accession>A0A3B3SI07</accession>
<reference evidence="11" key="2">
    <citation type="submission" date="2025-09" db="UniProtKB">
        <authorList>
            <consortium name="Ensembl"/>
        </authorList>
    </citation>
    <scope>IDENTIFICATION</scope>
</reference>
<evidence type="ECO:0000256" key="7">
    <source>
        <dbReference type="SAM" id="SignalP"/>
    </source>
</evidence>
<evidence type="ECO:0000256" key="3">
    <source>
        <dbReference type="ARBA" id="ARBA00022525"/>
    </source>
</evidence>
<comment type="similarity">
    <text evidence="2">Belongs to the CCN family.</text>
</comment>
<evidence type="ECO:0000259" key="9">
    <source>
        <dbReference type="PROSITE" id="PS50184"/>
    </source>
</evidence>
<dbReference type="InterPro" id="IPR000867">
    <property type="entry name" value="IGFBP-like"/>
</dbReference>